<accession>A0A4P6L488</accession>
<dbReference type="EMBL" id="CP035913">
    <property type="protein sequence ID" value="QBE66400.1"/>
    <property type="molecule type" value="Genomic_DNA"/>
</dbReference>
<feature type="signal peptide" evidence="1">
    <location>
        <begin position="1"/>
        <end position="26"/>
    </location>
</feature>
<sequence length="71" mass="7722">MSMRLKTIVGMLQALAALIVAGRATAAPGQATGDHGRQRVNIDQGWRFAHGHVSQRPRRHGKYVCSMAGLR</sequence>
<dbReference type="Proteomes" id="UP000290637">
    <property type="component" value="Chromosome"/>
</dbReference>
<name>A0A4P6L488_9BURK</name>
<dbReference type="KEGG" id="plue:EWM63_28355"/>
<evidence type="ECO:0000313" key="3">
    <source>
        <dbReference type="Proteomes" id="UP000290637"/>
    </source>
</evidence>
<organism evidence="2 3">
    <name type="scientific">Pseudoduganella lutea</name>
    <dbReference type="NCBI Taxonomy" id="321985"/>
    <lineage>
        <taxon>Bacteria</taxon>
        <taxon>Pseudomonadati</taxon>
        <taxon>Pseudomonadota</taxon>
        <taxon>Betaproteobacteria</taxon>
        <taxon>Burkholderiales</taxon>
        <taxon>Oxalobacteraceae</taxon>
        <taxon>Telluria group</taxon>
        <taxon>Pseudoduganella</taxon>
    </lineage>
</organism>
<keyword evidence="1" id="KW-0732">Signal</keyword>
<gene>
    <name evidence="2" type="ORF">EWM63_28355</name>
</gene>
<keyword evidence="3" id="KW-1185">Reference proteome</keyword>
<dbReference type="AlphaFoldDB" id="A0A4P6L488"/>
<protein>
    <submittedName>
        <fullName evidence="2">Uncharacterized protein</fullName>
    </submittedName>
</protein>
<reference evidence="2 3" key="1">
    <citation type="submission" date="2019-02" db="EMBL/GenBank/DDBJ databases">
        <title>Draft Genome Sequences of Six Type Strains of the Genus Massilia.</title>
        <authorList>
            <person name="Miess H."/>
            <person name="Frediansyhah A."/>
            <person name="Gross H."/>
        </authorList>
    </citation>
    <scope>NUCLEOTIDE SEQUENCE [LARGE SCALE GENOMIC DNA]</scope>
    <source>
        <strain evidence="2 3">DSM 17473</strain>
    </source>
</reference>
<dbReference type="RefSeq" id="WP_130189508.1">
    <property type="nucleotide sequence ID" value="NZ_CP035913.1"/>
</dbReference>
<evidence type="ECO:0000256" key="1">
    <source>
        <dbReference type="SAM" id="SignalP"/>
    </source>
</evidence>
<feature type="chain" id="PRO_5020548603" evidence="1">
    <location>
        <begin position="27"/>
        <end position="71"/>
    </location>
</feature>
<proteinExistence type="predicted"/>
<evidence type="ECO:0000313" key="2">
    <source>
        <dbReference type="EMBL" id="QBE66400.1"/>
    </source>
</evidence>